<comment type="caution">
    <text evidence="2">The sequence shown here is derived from an EMBL/GenBank/DDBJ whole genome shotgun (WGS) entry which is preliminary data.</text>
</comment>
<feature type="non-terminal residue" evidence="2">
    <location>
        <position position="1"/>
    </location>
</feature>
<feature type="non-terminal residue" evidence="2">
    <location>
        <position position="102"/>
    </location>
</feature>
<accession>A0ABN8LYU1</accession>
<keyword evidence="1" id="KW-1133">Transmembrane helix</keyword>
<keyword evidence="3" id="KW-1185">Reference proteome</keyword>
<evidence type="ECO:0000313" key="2">
    <source>
        <dbReference type="EMBL" id="CAH3022469.1"/>
    </source>
</evidence>
<proteinExistence type="predicted"/>
<sequence length="102" mass="12019">YLLEGNLHFKIDWATLIVGRKFAIFALFYFVFEGNFPSTIPWGAYSWRGNLTEGFLRYWFGGAYTWRGLFSEFYGILVVGKYRLRGCNDWGTFLRVFTVVSR</sequence>
<gene>
    <name evidence="2" type="ORF">PEVE_00015580</name>
</gene>
<organism evidence="2 3">
    <name type="scientific">Porites evermanni</name>
    <dbReference type="NCBI Taxonomy" id="104178"/>
    <lineage>
        <taxon>Eukaryota</taxon>
        <taxon>Metazoa</taxon>
        <taxon>Cnidaria</taxon>
        <taxon>Anthozoa</taxon>
        <taxon>Hexacorallia</taxon>
        <taxon>Scleractinia</taxon>
        <taxon>Fungiina</taxon>
        <taxon>Poritidae</taxon>
        <taxon>Porites</taxon>
    </lineage>
</organism>
<feature type="transmembrane region" description="Helical" evidence="1">
    <location>
        <begin position="13"/>
        <end position="32"/>
    </location>
</feature>
<evidence type="ECO:0000256" key="1">
    <source>
        <dbReference type="SAM" id="Phobius"/>
    </source>
</evidence>
<keyword evidence="1" id="KW-0472">Membrane</keyword>
<dbReference type="Proteomes" id="UP001159427">
    <property type="component" value="Unassembled WGS sequence"/>
</dbReference>
<name>A0ABN8LYU1_9CNID</name>
<reference evidence="2 3" key="1">
    <citation type="submission" date="2022-05" db="EMBL/GenBank/DDBJ databases">
        <authorList>
            <consortium name="Genoscope - CEA"/>
            <person name="William W."/>
        </authorList>
    </citation>
    <scope>NUCLEOTIDE SEQUENCE [LARGE SCALE GENOMIC DNA]</scope>
</reference>
<keyword evidence="1" id="KW-0812">Transmembrane</keyword>
<evidence type="ECO:0000313" key="3">
    <source>
        <dbReference type="Proteomes" id="UP001159427"/>
    </source>
</evidence>
<protein>
    <submittedName>
        <fullName evidence="2">Uncharacterized protein</fullName>
    </submittedName>
</protein>
<dbReference type="EMBL" id="CALNXI010000220">
    <property type="protein sequence ID" value="CAH3022469.1"/>
    <property type="molecule type" value="Genomic_DNA"/>
</dbReference>